<organism evidence="1 2">
    <name type="scientific">Hymenobacter properus</name>
    <dbReference type="NCBI Taxonomy" id="2791026"/>
    <lineage>
        <taxon>Bacteria</taxon>
        <taxon>Pseudomonadati</taxon>
        <taxon>Bacteroidota</taxon>
        <taxon>Cytophagia</taxon>
        <taxon>Cytophagales</taxon>
        <taxon>Hymenobacteraceae</taxon>
        <taxon>Hymenobacter</taxon>
    </lineage>
</organism>
<dbReference type="RefSeq" id="WP_196288725.1">
    <property type="nucleotide sequence ID" value="NZ_JADQDP010000008.1"/>
</dbReference>
<dbReference type="EMBL" id="JADQDP010000008">
    <property type="protein sequence ID" value="MBF9144366.1"/>
    <property type="molecule type" value="Genomic_DNA"/>
</dbReference>
<keyword evidence="2" id="KW-1185">Reference proteome</keyword>
<evidence type="ECO:0000313" key="1">
    <source>
        <dbReference type="EMBL" id="MBF9144366.1"/>
    </source>
</evidence>
<reference evidence="1 2" key="1">
    <citation type="submission" date="2020-11" db="EMBL/GenBank/DDBJ databases">
        <authorList>
            <person name="Kim M.K."/>
        </authorList>
    </citation>
    <scope>NUCLEOTIDE SEQUENCE [LARGE SCALE GENOMIC DNA]</scope>
    <source>
        <strain evidence="1 2">BT439</strain>
    </source>
</reference>
<proteinExistence type="predicted"/>
<accession>A0A931BKP8</accession>
<gene>
    <name evidence="1" type="ORF">I2I01_22175</name>
</gene>
<protein>
    <submittedName>
        <fullName evidence="1">Uncharacterized protein</fullName>
    </submittedName>
</protein>
<comment type="caution">
    <text evidence="1">The sequence shown here is derived from an EMBL/GenBank/DDBJ whole genome shotgun (WGS) entry which is preliminary data.</text>
</comment>
<dbReference type="Proteomes" id="UP000645610">
    <property type="component" value="Unassembled WGS sequence"/>
</dbReference>
<dbReference type="AlphaFoldDB" id="A0A931BKP8"/>
<evidence type="ECO:0000313" key="2">
    <source>
        <dbReference type="Proteomes" id="UP000645610"/>
    </source>
</evidence>
<sequence length="232" mass="26470">MLFENTIKQLGWYFKGQITTWGVWIVGYYYGSEKVGTKTYRVRSKEISIPDSKANRKKFVLATKKFYTEIKFPAYGFQSADDWKYKTDFTSDLWRSEGAHYTCYITLDESKLDGLSLEGLRGKALAPINYKQNLDTNNFSNGASVLSLLGYKIENCLTVEVSNSGSTNKGVNNVDVFPYEFTSKYVHEHDGSPSMHTEKLAESDCNKFVRRILMNEVALFIDEIIKVKSSAK</sequence>
<name>A0A931BKP8_9BACT</name>